<dbReference type="EMBL" id="CABPRJ010001545">
    <property type="protein sequence ID" value="VVC39003.1"/>
    <property type="molecule type" value="Genomic_DNA"/>
</dbReference>
<proteinExistence type="predicted"/>
<dbReference type="OrthoDB" id="6751268at2759"/>
<evidence type="ECO:0000313" key="3">
    <source>
        <dbReference type="Proteomes" id="UP000325440"/>
    </source>
</evidence>
<sequence length="365" mass="41369">MGDKHAISQLNPFLKRSAITTDIRMIPKNKMLNTNTSTNLPRPNSNSPKITQNKNNQSTSSNGSPPTQPPENHTQKSFAETIANFSFPKKDQAIIFNTIDGIPQIEYIKALSILTSPSNIKFTSRVSNNRFCVYFSSKNIADINTIFPITFLKAGFATDDLSHIISFRRQTIIKNKDINKLPGSLIIHFDDTNFRIFLTDDTLTCYLCRHTGHTSAHCNNLPHTKLVNTNEQNDNLEPQPNTSKDLLIMSNDTPNEITPPSCAQSKESITIEPEQNEEISDSTHTKLIKYLYKSVKLDQMRKKNCPRNKGENTKILQRRIRASILRATRECIRRPTKTRIFRASPPLYQHNRQSASELANGIGRC</sequence>
<reference evidence="2 3" key="1">
    <citation type="submission" date="2019-08" db="EMBL/GenBank/DDBJ databases">
        <authorList>
            <person name="Alioto T."/>
            <person name="Alioto T."/>
            <person name="Gomez Garrido J."/>
        </authorList>
    </citation>
    <scope>NUCLEOTIDE SEQUENCE [LARGE SCALE GENOMIC DNA]</scope>
</reference>
<dbReference type="AlphaFoldDB" id="A0A5E4N5Y9"/>
<accession>A0A5E4N5Y9</accession>
<feature type="non-terminal residue" evidence="2">
    <location>
        <position position="365"/>
    </location>
</feature>
<gene>
    <name evidence="2" type="ORF">CINCED_3A025575</name>
</gene>
<evidence type="ECO:0000313" key="2">
    <source>
        <dbReference type="EMBL" id="VVC39003.1"/>
    </source>
</evidence>
<feature type="compositionally biased region" description="Low complexity" evidence="1">
    <location>
        <begin position="51"/>
        <end position="64"/>
    </location>
</feature>
<feature type="compositionally biased region" description="Polar residues" evidence="1">
    <location>
        <begin position="31"/>
        <end position="50"/>
    </location>
</feature>
<dbReference type="Proteomes" id="UP000325440">
    <property type="component" value="Unassembled WGS sequence"/>
</dbReference>
<organism evidence="2 3">
    <name type="scientific">Cinara cedri</name>
    <dbReference type="NCBI Taxonomy" id="506608"/>
    <lineage>
        <taxon>Eukaryota</taxon>
        <taxon>Metazoa</taxon>
        <taxon>Ecdysozoa</taxon>
        <taxon>Arthropoda</taxon>
        <taxon>Hexapoda</taxon>
        <taxon>Insecta</taxon>
        <taxon>Pterygota</taxon>
        <taxon>Neoptera</taxon>
        <taxon>Paraneoptera</taxon>
        <taxon>Hemiptera</taxon>
        <taxon>Sternorrhyncha</taxon>
        <taxon>Aphidomorpha</taxon>
        <taxon>Aphidoidea</taxon>
        <taxon>Aphididae</taxon>
        <taxon>Lachninae</taxon>
        <taxon>Cinara</taxon>
    </lineage>
</organism>
<protein>
    <submittedName>
        <fullName evidence="2">Zinc finger, CCHC-type</fullName>
    </submittedName>
</protein>
<keyword evidence="3" id="KW-1185">Reference proteome</keyword>
<feature type="region of interest" description="Disordered" evidence="1">
    <location>
        <begin position="26"/>
        <end position="74"/>
    </location>
</feature>
<name>A0A5E4N5Y9_9HEMI</name>
<evidence type="ECO:0000256" key="1">
    <source>
        <dbReference type="SAM" id="MobiDB-lite"/>
    </source>
</evidence>